<dbReference type="PANTHER" id="PTHR10133:SF27">
    <property type="entry name" value="DNA POLYMERASE NU"/>
    <property type="match status" value="1"/>
</dbReference>
<dbReference type="SMART" id="SM00279">
    <property type="entry name" value="HhH2"/>
    <property type="match status" value="1"/>
</dbReference>
<dbReference type="InterPro" id="IPR036397">
    <property type="entry name" value="RNaseH_sf"/>
</dbReference>
<evidence type="ECO:0000256" key="15">
    <source>
        <dbReference type="ARBA" id="ARBA00049244"/>
    </source>
</evidence>
<evidence type="ECO:0000256" key="11">
    <source>
        <dbReference type="ARBA" id="ARBA00022839"/>
    </source>
</evidence>
<keyword evidence="14 17" id="KW-0234">DNA repair</keyword>
<dbReference type="GO" id="GO:0003887">
    <property type="term" value="F:DNA-directed DNA polymerase activity"/>
    <property type="evidence" value="ECO:0007669"/>
    <property type="project" value="UniProtKB-EC"/>
</dbReference>
<dbReference type="Pfam" id="PF00476">
    <property type="entry name" value="DNA_pol_A"/>
    <property type="match status" value="1"/>
</dbReference>
<dbReference type="InterPro" id="IPR002298">
    <property type="entry name" value="DNA_polymerase_A"/>
</dbReference>
<dbReference type="Gene3D" id="3.30.70.370">
    <property type="match status" value="1"/>
</dbReference>
<dbReference type="Gene3D" id="1.20.1060.10">
    <property type="entry name" value="Taq DNA Polymerase, Chain T, domain 4"/>
    <property type="match status" value="1"/>
</dbReference>
<evidence type="ECO:0000256" key="7">
    <source>
        <dbReference type="ARBA" id="ARBA00022705"/>
    </source>
</evidence>
<dbReference type="EC" id="2.7.7.7" evidence="3 16"/>
<dbReference type="Gene3D" id="3.30.420.10">
    <property type="entry name" value="Ribonuclease H-like superfamily/Ribonuclease H"/>
    <property type="match status" value="1"/>
</dbReference>
<keyword evidence="7 17" id="KW-0235">DNA replication</keyword>
<protein>
    <recommendedName>
        <fullName evidence="4 16">DNA polymerase I</fullName>
        <ecNumber evidence="3 16">2.7.7.7</ecNumber>
    </recommendedName>
</protein>
<dbReference type="InterPro" id="IPR018320">
    <property type="entry name" value="DNA_polymerase_1"/>
</dbReference>
<keyword evidence="9 17" id="KW-0227">DNA damage</keyword>
<dbReference type="CDD" id="cd09898">
    <property type="entry name" value="H3TH_53EXO"/>
    <property type="match status" value="1"/>
</dbReference>
<dbReference type="InterPro" id="IPR012337">
    <property type="entry name" value="RNaseH-like_sf"/>
</dbReference>
<organism evidence="22 23">
    <name type="scientific">Albidovulum sediminicola</name>
    <dbReference type="NCBI Taxonomy" id="2984331"/>
    <lineage>
        <taxon>Bacteria</taxon>
        <taxon>Pseudomonadati</taxon>
        <taxon>Pseudomonadota</taxon>
        <taxon>Alphaproteobacteria</taxon>
        <taxon>Rhodobacterales</taxon>
        <taxon>Paracoccaceae</taxon>
        <taxon>Albidovulum</taxon>
    </lineage>
</organism>
<dbReference type="CDD" id="cd09859">
    <property type="entry name" value="PIN_53EXO"/>
    <property type="match status" value="1"/>
</dbReference>
<dbReference type="Pfam" id="PF02739">
    <property type="entry name" value="5_3_exonuc_N"/>
    <property type="match status" value="1"/>
</dbReference>
<evidence type="ECO:0000313" key="22">
    <source>
        <dbReference type="EMBL" id="MCV2865983.1"/>
    </source>
</evidence>
<dbReference type="SUPFAM" id="SSF56672">
    <property type="entry name" value="DNA/RNA polymerases"/>
    <property type="match status" value="1"/>
</dbReference>
<dbReference type="EMBL" id="JAOWLA010000014">
    <property type="protein sequence ID" value="MCV2865983.1"/>
    <property type="molecule type" value="Genomic_DNA"/>
</dbReference>
<name>A0ABT2Z4D4_9RHOB</name>
<dbReference type="SUPFAM" id="SSF47807">
    <property type="entry name" value="5' to 3' exonuclease, C-terminal subdomain"/>
    <property type="match status" value="1"/>
</dbReference>
<evidence type="ECO:0000256" key="3">
    <source>
        <dbReference type="ARBA" id="ARBA00012417"/>
    </source>
</evidence>
<feature type="region of interest" description="Disordered" evidence="18">
    <location>
        <begin position="301"/>
        <end position="328"/>
    </location>
</feature>
<dbReference type="InterPro" id="IPR020046">
    <property type="entry name" value="5-3_exonucl_a-hlix_arch_N"/>
</dbReference>
<comment type="similarity">
    <text evidence="1 17">Belongs to the DNA polymerase type-A family.</text>
</comment>
<dbReference type="InterPro" id="IPR019760">
    <property type="entry name" value="DNA-dir_DNA_pol_A_CS"/>
</dbReference>
<dbReference type="Pfam" id="PF01612">
    <property type="entry name" value="DNA_pol_A_exo1"/>
    <property type="match status" value="1"/>
</dbReference>
<comment type="caution">
    <text evidence="22">The sequence shown here is derived from an EMBL/GenBank/DDBJ whole genome shotgun (WGS) entry which is preliminary data.</text>
</comment>
<accession>A0ABT2Z4D4</accession>
<feature type="domain" description="DNA-directed DNA polymerase family A palm" evidence="21">
    <location>
        <begin position="700"/>
        <end position="903"/>
    </location>
</feature>
<evidence type="ECO:0000256" key="14">
    <source>
        <dbReference type="ARBA" id="ARBA00023204"/>
    </source>
</evidence>
<dbReference type="SMART" id="SM00475">
    <property type="entry name" value="53EXOc"/>
    <property type="match status" value="1"/>
</dbReference>
<evidence type="ECO:0000256" key="2">
    <source>
        <dbReference type="ARBA" id="ARBA00011541"/>
    </source>
</evidence>
<dbReference type="Proteomes" id="UP001652503">
    <property type="component" value="Unassembled WGS sequence"/>
</dbReference>
<keyword evidence="5 17" id="KW-0808">Transferase</keyword>
<evidence type="ECO:0000256" key="10">
    <source>
        <dbReference type="ARBA" id="ARBA00022801"/>
    </source>
</evidence>
<dbReference type="Gene3D" id="3.40.50.1010">
    <property type="entry name" value="5'-nuclease"/>
    <property type="match status" value="1"/>
</dbReference>
<comment type="function">
    <text evidence="17">In addition to polymerase activity, this DNA polymerase exhibits 3'-5' and 5'-3' exonuclease activity.</text>
</comment>
<keyword evidence="8" id="KW-0540">Nuclease</keyword>
<reference evidence="22 23" key="1">
    <citation type="submission" date="2022-10" db="EMBL/GenBank/DDBJ databases">
        <title>Defluviimonas sp. nov., isolated from ocean surface water.</title>
        <authorList>
            <person name="He W."/>
            <person name="Wang L."/>
            <person name="Zhang D.-F."/>
        </authorList>
    </citation>
    <scope>NUCLEOTIDE SEQUENCE [LARGE SCALE GENOMIC DNA]</scope>
    <source>
        <strain evidence="22 23">WL0075</strain>
    </source>
</reference>
<dbReference type="InterPro" id="IPR001098">
    <property type="entry name" value="DNA-dir_DNA_pol_A_palm_dom"/>
</dbReference>
<evidence type="ECO:0000256" key="6">
    <source>
        <dbReference type="ARBA" id="ARBA00022695"/>
    </source>
</evidence>
<comment type="subunit">
    <text evidence="2">Single-chain monomer with multiple functions.</text>
</comment>
<evidence type="ECO:0000256" key="9">
    <source>
        <dbReference type="ARBA" id="ARBA00022763"/>
    </source>
</evidence>
<evidence type="ECO:0000259" key="19">
    <source>
        <dbReference type="SMART" id="SM00474"/>
    </source>
</evidence>
<sequence length="943" mass="102829">MTFGKGCHLHLIDGSAFIFRAYHALPPLTRKSDGLPIGAVAGFCNMLWGQLTQNRGRTGPTHIAVVFDYSSKTFRDDIYDKYKANRPELPEDLRPQFPLTREATRAFNVACLEMEGYEADDIIATLARRATEAGGEVTIISSDKDLMQLVGNGVVMFDAMKNRTIDRDEVIEKFGVPPERVVDVQSLAGDSVDNVPGAPGIGIKTAALLINEYGDLETLLSRAEEIKQPKRRAALIENADLIRVSKRLVTLDAQAPVTESLDALEVRDPEAEPLMAFLSQMEFRTLTRRVAEALKIEPPVMADNSLTPDHAEKAADDPAPASTPVPFSHGDYECVRDRAALDRWIAAIREAGHVAVDTETTSLDEMRAALVGISLSVVPGQACYIPLGHRQGGDLFAGDALSDGQMPLDEALAALKPVLEDASILKIGQNMKYDWKIFARHGIRIAPFDDTMLMSYAMHAGLHNHGMDGLSERYLGHKPIEIKSLLGSGKSAITFDRVPVDDAVKYAAEDADVTLRLWQAFKPDLHRAAVTTVYETLERPLVPVLAEMEMAGIRVDPNVLSRMSNAFAQKMAGLEAEIHEIAGQPFNVGSPKQLGEILFDAMGVPGGEKGKTGAYSTGADVLEDIAANTDLGRPADLAARVLDWRQVSKLKSTYTDALQGHINPDTGRVHTSYSIAGANTGRLASTDPNLQNIPVRTEEGRRIREAFVAGPGMRLVSLDYSQIELRILAHVADIPALKQAFRDGIDIHAMTASQMFGVPLDEMTPEVRRRAKAINFGVIYGISGFGLARNLRIPRAEAQAFIDTYFERFPGIREYMDRTVAFAKDKGFVQTLFGRKIHTPEINAKGPTAGFARRAAINAPIQGAAADIIRRAMIRMPDAIRGLPATMLLQVHDELLFEVEDGAVEDLITAARKTMEGAAHPAVHLDVPLIADSGQGANWAEAH</sequence>
<dbReference type="Pfam" id="PF01367">
    <property type="entry name" value="5_3_exonuc"/>
    <property type="match status" value="1"/>
</dbReference>
<dbReference type="InterPro" id="IPR043502">
    <property type="entry name" value="DNA/RNA_pol_sf"/>
</dbReference>
<dbReference type="InterPro" id="IPR002421">
    <property type="entry name" value="5-3_exonuclease"/>
</dbReference>
<dbReference type="Gene3D" id="1.10.150.20">
    <property type="entry name" value="5' to 3' exonuclease, C-terminal subdomain"/>
    <property type="match status" value="2"/>
</dbReference>
<dbReference type="NCBIfam" id="TIGR00593">
    <property type="entry name" value="pola"/>
    <property type="match status" value="1"/>
</dbReference>
<dbReference type="InterPro" id="IPR036279">
    <property type="entry name" value="5-3_exonuclease_C_sf"/>
</dbReference>
<evidence type="ECO:0000256" key="1">
    <source>
        <dbReference type="ARBA" id="ARBA00007705"/>
    </source>
</evidence>
<dbReference type="RefSeq" id="WP_263722511.1">
    <property type="nucleotide sequence ID" value="NZ_JAOWLA010000014.1"/>
</dbReference>
<keyword evidence="11 17" id="KW-0269">Exonuclease</keyword>
<keyword evidence="13 17" id="KW-0238">DNA-binding</keyword>
<evidence type="ECO:0000256" key="4">
    <source>
        <dbReference type="ARBA" id="ARBA00020311"/>
    </source>
</evidence>
<proteinExistence type="inferred from homology"/>
<feature type="domain" description="3'-5' exonuclease" evidence="19">
    <location>
        <begin position="332"/>
        <end position="526"/>
    </location>
</feature>
<evidence type="ECO:0000256" key="5">
    <source>
        <dbReference type="ARBA" id="ARBA00022679"/>
    </source>
</evidence>
<evidence type="ECO:0000313" key="23">
    <source>
        <dbReference type="Proteomes" id="UP001652503"/>
    </source>
</evidence>
<gene>
    <name evidence="17 22" type="primary">polA</name>
    <name evidence="22" type="ORF">OE647_14770</name>
</gene>
<dbReference type="InterPro" id="IPR029060">
    <property type="entry name" value="PIN-like_dom_sf"/>
</dbReference>
<dbReference type="PANTHER" id="PTHR10133">
    <property type="entry name" value="DNA POLYMERASE I"/>
    <property type="match status" value="1"/>
</dbReference>
<dbReference type="SUPFAM" id="SSF88723">
    <property type="entry name" value="PIN domain-like"/>
    <property type="match status" value="1"/>
</dbReference>
<dbReference type="CDD" id="cd08637">
    <property type="entry name" value="DNA_pol_A_pol_I_C"/>
    <property type="match status" value="1"/>
</dbReference>
<keyword evidence="6 17" id="KW-0548">Nucleotidyltransferase</keyword>
<dbReference type="PRINTS" id="PR00868">
    <property type="entry name" value="DNAPOLI"/>
</dbReference>
<dbReference type="NCBIfam" id="NF004397">
    <property type="entry name" value="PRK05755.1"/>
    <property type="match status" value="1"/>
</dbReference>
<dbReference type="InterPro" id="IPR020045">
    <property type="entry name" value="DNA_polI_H3TH"/>
</dbReference>
<evidence type="ECO:0000256" key="16">
    <source>
        <dbReference type="NCBIfam" id="TIGR00593"/>
    </source>
</evidence>
<comment type="catalytic activity">
    <reaction evidence="15 17">
        <text>DNA(n) + a 2'-deoxyribonucleoside 5'-triphosphate = DNA(n+1) + diphosphate</text>
        <dbReference type="Rhea" id="RHEA:22508"/>
        <dbReference type="Rhea" id="RHEA-COMP:17339"/>
        <dbReference type="Rhea" id="RHEA-COMP:17340"/>
        <dbReference type="ChEBI" id="CHEBI:33019"/>
        <dbReference type="ChEBI" id="CHEBI:61560"/>
        <dbReference type="ChEBI" id="CHEBI:173112"/>
        <dbReference type="EC" id="2.7.7.7"/>
    </reaction>
</comment>
<keyword evidence="23" id="KW-1185">Reference proteome</keyword>
<keyword evidence="12 17" id="KW-0239">DNA-directed DNA polymerase</keyword>
<dbReference type="CDD" id="cd06139">
    <property type="entry name" value="DNA_polA_I_Ecoli_like_exo"/>
    <property type="match status" value="1"/>
</dbReference>
<dbReference type="SMART" id="SM00482">
    <property type="entry name" value="POLAc"/>
    <property type="match status" value="1"/>
</dbReference>
<dbReference type="InterPro" id="IPR008918">
    <property type="entry name" value="HhH2"/>
</dbReference>
<evidence type="ECO:0000256" key="8">
    <source>
        <dbReference type="ARBA" id="ARBA00022722"/>
    </source>
</evidence>
<feature type="domain" description="5'-3' exonuclease" evidence="20">
    <location>
        <begin position="4"/>
        <end position="267"/>
    </location>
</feature>
<dbReference type="PROSITE" id="PS00447">
    <property type="entry name" value="DNA_POLYMERASE_A"/>
    <property type="match status" value="1"/>
</dbReference>
<dbReference type="InterPro" id="IPR002562">
    <property type="entry name" value="3'-5'_exonuclease_dom"/>
</dbReference>
<dbReference type="SUPFAM" id="SSF53098">
    <property type="entry name" value="Ribonuclease H-like"/>
    <property type="match status" value="1"/>
</dbReference>
<evidence type="ECO:0000256" key="18">
    <source>
        <dbReference type="SAM" id="MobiDB-lite"/>
    </source>
</evidence>
<keyword evidence="10 17" id="KW-0378">Hydrolase</keyword>
<evidence type="ECO:0000259" key="20">
    <source>
        <dbReference type="SMART" id="SM00475"/>
    </source>
</evidence>
<evidence type="ECO:0000256" key="17">
    <source>
        <dbReference type="RuleBase" id="RU004460"/>
    </source>
</evidence>
<evidence type="ECO:0000259" key="21">
    <source>
        <dbReference type="SMART" id="SM00482"/>
    </source>
</evidence>
<dbReference type="SMART" id="SM00474">
    <property type="entry name" value="35EXOc"/>
    <property type="match status" value="1"/>
</dbReference>
<evidence type="ECO:0000256" key="12">
    <source>
        <dbReference type="ARBA" id="ARBA00022932"/>
    </source>
</evidence>
<evidence type="ECO:0000256" key="13">
    <source>
        <dbReference type="ARBA" id="ARBA00023125"/>
    </source>
</evidence>